<dbReference type="Gene3D" id="2.130.10.10">
    <property type="entry name" value="YVTN repeat-like/Quinoprotein amine dehydrogenase"/>
    <property type="match status" value="1"/>
</dbReference>
<organism evidence="1 2">
    <name type="scientific">Vigna unguiculata</name>
    <name type="common">Cowpea</name>
    <dbReference type="NCBI Taxonomy" id="3917"/>
    <lineage>
        <taxon>Eukaryota</taxon>
        <taxon>Viridiplantae</taxon>
        <taxon>Streptophyta</taxon>
        <taxon>Embryophyta</taxon>
        <taxon>Tracheophyta</taxon>
        <taxon>Spermatophyta</taxon>
        <taxon>Magnoliopsida</taxon>
        <taxon>eudicotyledons</taxon>
        <taxon>Gunneridae</taxon>
        <taxon>Pentapetalae</taxon>
        <taxon>rosids</taxon>
        <taxon>fabids</taxon>
        <taxon>Fabales</taxon>
        <taxon>Fabaceae</taxon>
        <taxon>Papilionoideae</taxon>
        <taxon>50 kb inversion clade</taxon>
        <taxon>NPAAA clade</taxon>
        <taxon>indigoferoid/millettioid clade</taxon>
        <taxon>Phaseoleae</taxon>
        <taxon>Vigna</taxon>
    </lineage>
</organism>
<accession>A0A4D6N8Q7</accession>
<sequence length="104" mass="11969">MFTSADLNREAVVWDRAFKEVTLYLFDCSSILALPIMMSASEFQVKLNYMFNTARINNLAWSLDSTLVATGSLDTCEVYGVYFKPQNHKGCSFRWSIRINFYPS</sequence>
<name>A0A4D6N8Q7_VIGUN</name>
<reference evidence="1 2" key="1">
    <citation type="submission" date="2019-04" db="EMBL/GenBank/DDBJ databases">
        <title>An improved genome assembly and genetic linkage map for asparagus bean, Vigna unguiculata ssp. sesquipedialis.</title>
        <authorList>
            <person name="Xia Q."/>
            <person name="Zhang R."/>
            <person name="Dong Y."/>
        </authorList>
    </citation>
    <scope>NUCLEOTIDE SEQUENCE [LARGE SCALE GENOMIC DNA]</scope>
    <source>
        <tissue evidence="1">Leaf</tissue>
    </source>
</reference>
<keyword evidence="2" id="KW-1185">Reference proteome</keyword>
<dbReference type="Proteomes" id="UP000501690">
    <property type="component" value="Linkage Group LG9"/>
</dbReference>
<evidence type="ECO:0000313" key="2">
    <source>
        <dbReference type="Proteomes" id="UP000501690"/>
    </source>
</evidence>
<gene>
    <name evidence="1" type="ORF">DEO72_LG9g3554</name>
</gene>
<dbReference type="AlphaFoldDB" id="A0A4D6N8Q7"/>
<dbReference type="EMBL" id="CP039353">
    <property type="protein sequence ID" value="QCE08525.1"/>
    <property type="molecule type" value="Genomic_DNA"/>
</dbReference>
<dbReference type="InterPro" id="IPR015943">
    <property type="entry name" value="WD40/YVTN_repeat-like_dom_sf"/>
</dbReference>
<evidence type="ECO:0000313" key="1">
    <source>
        <dbReference type="EMBL" id="QCE08525.1"/>
    </source>
</evidence>
<proteinExistence type="predicted"/>
<protein>
    <submittedName>
        <fullName evidence="1">Uncharacterized protein</fullName>
    </submittedName>
</protein>